<reference evidence="2 3" key="1">
    <citation type="submission" date="2024-01" db="EMBL/GenBank/DDBJ databases">
        <title>Genomic insights into the taxonomy and metabolism of the cyanobacterium Pannus brasiliensis CCIBt3594.</title>
        <authorList>
            <person name="Machado M."/>
            <person name="Botero N.B."/>
            <person name="Andreote A.P.D."/>
            <person name="Feitosa A.M.T."/>
            <person name="Popin R."/>
            <person name="Sivonen K."/>
            <person name="Fiore M.F."/>
        </authorList>
    </citation>
    <scope>NUCLEOTIDE SEQUENCE [LARGE SCALE GENOMIC DNA]</scope>
    <source>
        <strain evidence="2 3">CCIBt3594</strain>
    </source>
</reference>
<dbReference type="PANTHER" id="PTHR35734:SF1">
    <property type="entry name" value="OS01G0805200 PROTEIN"/>
    <property type="match status" value="1"/>
</dbReference>
<sequence>MRRIDVIGIGIGMFLAGGILYFLLEKTGLDSAEAGIWSQAILVGGLVGWLLTYLFRVATSNMTYGQQRREYEDAVFKKRLESMTPEEIERLQAEIDREKSANS</sequence>
<evidence type="ECO:0000313" key="3">
    <source>
        <dbReference type="Proteomes" id="UP001328733"/>
    </source>
</evidence>
<feature type="transmembrane region" description="Helical" evidence="1">
    <location>
        <begin position="36"/>
        <end position="59"/>
    </location>
</feature>
<keyword evidence="3" id="KW-1185">Reference proteome</keyword>
<accession>A0AAW9QWQ8</accession>
<dbReference type="PANTHER" id="PTHR35734">
    <property type="entry name" value="OS01G0805200 PROTEIN"/>
    <property type="match status" value="1"/>
</dbReference>
<dbReference type="Pfam" id="PF11460">
    <property type="entry name" value="DUF3007"/>
    <property type="match status" value="1"/>
</dbReference>
<evidence type="ECO:0000313" key="2">
    <source>
        <dbReference type="EMBL" id="MEG3437439.1"/>
    </source>
</evidence>
<keyword evidence="1" id="KW-0472">Membrane</keyword>
<dbReference type="Proteomes" id="UP001328733">
    <property type="component" value="Unassembled WGS sequence"/>
</dbReference>
<comment type="caution">
    <text evidence="2">The sequence shown here is derived from an EMBL/GenBank/DDBJ whole genome shotgun (WGS) entry which is preliminary data.</text>
</comment>
<keyword evidence="1" id="KW-0812">Transmembrane</keyword>
<protein>
    <submittedName>
        <fullName evidence="2">DUF3007 family protein</fullName>
    </submittedName>
</protein>
<feature type="transmembrane region" description="Helical" evidence="1">
    <location>
        <begin position="7"/>
        <end position="24"/>
    </location>
</feature>
<dbReference type="EMBL" id="JBAFSM010000015">
    <property type="protein sequence ID" value="MEG3437439.1"/>
    <property type="molecule type" value="Genomic_DNA"/>
</dbReference>
<keyword evidence="1" id="KW-1133">Transmembrane helix</keyword>
<name>A0AAW9QWQ8_9CHRO</name>
<organism evidence="2 3">
    <name type="scientific">Pannus brasiliensis CCIBt3594</name>
    <dbReference type="NCBI Taxonomy" id="1427578"/>
    <lineage>
        <taxon>Bacteria</taxon>
        <taxon>Bacillati</taxon>
        <taxon>Cyanobacteriota</taxon>
        <taxon>Cyanophyceae</taxon>
        <taxon>Oscillatoriophycideae</taxon>
        <taxon>Chroococcales</taxon>
        <taxon>Microcystaceae</taxon>
        <taxon>Pannus</taxon>
    </lineage>
</organism>
<dbReference type="RefSeq" id="WP_332864921.1">
    <property type="nucleotide sequence ID" value="NZ_JBAFSM010000015.1"/>
</dbReference>
<dbReference type="AlphaFoldDB" id="A0AAW9QWQ8"/>
<evidence type="ECO:0000256" key="1">
    <source>
        <dbReference type="SAM" id="Phobius"/>
    </source>
</evidence>
<proteinExistence type="predicted"/>
<gene>
    <name evidence="2" type="ORF">V0288_09945</name>
</gene>
<dbReference type="InterPro" id="IPR021562">
    <property type="entry name" value="DUF3007"/>
</dbReference>